<protein>
    <recommendedName>
        <fullName evidence="7">AAA+ ATPase domain-containing protein</fullName>
    </recommendedName>
</protein>
<evidence type="ECO:0000256" key="2">
    <source>
        <dbReference type="ARBA" id="ARBA00022741"/>
    </source>
</evidence>
<dbReference type="InterPro" id="IPR041569">
    <property type="entry name" value="AAA_lid_3"/>
</dbReference>
<keyword evidence="4" id="KW-0067">ATP-binding</keyword>
<dbReference type="Pfam" id="PF00004">
    <property type="entry name" value="AAA"/>
    <property type="match status" value="1"/>
</dbReference>
<dbReference type="InterPro" id="IPR056027">
    <property type="entry name" value="DUF7608"/>
</dbReference>
<evidence type="ECO:0000256" key="5">
    <source>
        <dbReference type="ARBA" id="ARBA00023128"/>
    </source>
</evidence>
<dbReference type="GO" id="GO:0016887">
    <property type="term" value="F:ATP hydrolysis activity"/>
    <property type="evidence" value="ECO:0007669"/>
    <property type="project" value="InterPro"/>
</dbReference>
<dbReference type="InterPro" id="IPR003593">
    <property type="entry name" value="AAA+_ATPase"/>
</dbReference>
<feature type="compositionally biased region" description="Polar residues" evidence="6">
    <location>
        <begin position="42"/>
        <end position="58"/>
    </location>
</feature>
<dbReference type="PROSITE" id="PS00674">
    <property type="entry name" value="AAA"/>
    <property type="match status" value="1"/>
</dbReference>
<comment type="caution">
    <text evidence="8">The sequence shown here is derived from an EMBL/GenBank/DDBJ whole genome shotgun (WGS) entry which is preliminary data.</text>
</comment>
<dbReference type="GO" id="GO:0005524">
    <property type="term" value="F:ATP binding"/>
    <property type="evidence" value="ECO:0007669"/>
    <property type="project" value="UniProtKB-KW"/>
</dbReference>
<dbReference type="Gene3D" id="1.10.8.60">
    <property type="match status" value="1"/>
</dbReference>
<dbReference type="PANTHER" id="PTHR45644">
    <property type="entry name" value="AAA ATPASE, PUTATIVE (AFU_ORTHOLOGUE AFUA_2G12920)-RELATED-RELATED"/>
    <property type="match status" value="1"/>
</dbReference>
<comment type="subcellular location">
    <subcellularLocation>
        <location evidence="1">Mitochondrion outer membrane</location>
        <topology evidence="1">Single-pass membrane protein</topology>
    </subcellularLocation>
</comment>
<feature type="region of interest" description="Disordered" evidence="6">
    <location>
        <begin position="42"/>
        <end position="94"/>
    </location>
</feature>
<dbReference type="InterPro" id="IPR051701">
    <property type="entry name" value="Mito_OM_Translocase_MSP1"/>
</dbReference>
<keyword evidence="2" id="KW-0547">Nucleotide-binding</keyword>
<dbReference type="GO" id="GO:0005741">
    <property type="term" value="C:mitochondrial outer membrane"/>
    <property type="evidence" value="ECO:0007669"/>
    <property type="project" value="UniProtKB-SubCell"/>
</dbReference>
<evidence type="ECO:0000256" key="4">
    <source>
        <dbReference type="ARBA" id="ARBA00022840"/>
    </source>
</evidence>
<feature type="domain" description="AAA+ ATPase" evidence="7">
    <location>
        <begin position="635"/>
        <end position="772"/>
    </location>
</feature>
<evidence type="ECO:0000259" key="7">
    <source>
        <dbReference type="SMART" id="SM00382"/>
    </source>
</evidence>
<keyword evidence="9" id="KW-1185">Reference proteome</keyword>
<dbReference type="InterPro" id="IPR003960">
    <property type="entry name" value="ATPase_AAA_CS"/>
</dbReference>
<keyword evidence="3" id="KW-0472">Membrane</keyword>
<evidence type="ECO:0000313" key="8">
    <source>
        <dbReference type="EMBL" id="GBC09038.1"/>
    </source>
</evidence>
<evidence type="ECO:0000256" key="3">
    <source>
        <dbReference type="ARBA" id="ARBA00022787"/>
    </source>
</evidence>
<dbReference type="Pfam" id="PF17862">
    <property type="entry name" value="AAA_lid_3"/>
    <property type="match status" value="1"/>
</dbReference>
<dbReference type="InterPro" id="IPR027417">
    <property type="entry name" value="P-loop_NTPase"/>
</dbReference>
<dbReference type="AlphaFoldDB" id="A0A2Z6S0Z8"/>
<reference evidence="8 9" key="1">
    <citation type="submission" date="2017-11" db="EMBL/GenBank/DDBJ databases">
        <title>The genome of Rhizophagus clarus HR1 reveals common genetic basis of auxotrophy among arbuscular mycorrhizal fungi.</title>
        <authorList>
            <person name="Kobayashi Y."/>
        </authorList>
    </citation>
    <scope>NUCLEOTIDE SEQUENCE [LARGE SCALE GENOMIC DNA]</scope>
    <source>
        <strain evidence="8 9">HR1</strain>
    </source>
</reference>
<feature type="compositionally biased region" description="Polar residues" evidence="6">
    <location>
        <begin position="65"/>
        <end position="90"/>
    </location>
</feature>
<dbReference type="PANTHER" id="PTHR45644:SF56">
    <property type="entry name" value="AAA ATPASE, PUTATIVE (AFU_ORTHOLOGUE AFUA_2G12920)-RELATED"/>
    <property type="match status" value="1"/>
</dbReference>
<dbReference type="Gene3D" id="3.40.50.300">
    <property type="entry name" value="P-loop containing nucleotide triphosphate hydrolases"/>
    <property type="match status" value="1"/>
</dbReference>
<evidence type="ECO:0000313" key="9">
    <source>
        <dbReference type="Proteomes" id="UP000247702"/>
    </source>
</evidence>
<dbReference type="Pfam" id="PF24581">
    <property type="entry name" value="DUF7608"/>
    <property type="match status" value="1"/>
</dbReference>
<keyword evidence="3" id="KW-1000">Mitochondrion outer membrane</keyword>
<sequence>MLGSLFGRTFHCALIVNRQKTAYSIKFFKHITTIKSIHSTIPRTFSTPNDLPNNSSSPLKPVKDNNISSLSSSNAKEIPASASNHNVTENKQAEESITKLSETGAENVGEYLLRTPRKLHTSFPKLRSRLRKTINSYKPVIPPLFLKDNYLSFKDNNNSFESLPYPLDNGIRDEILFSAHANLLPVPKGNTIPARKGHLLLNCPMEGASFYLDSIVKSIAASLRADLLIFDRQDLMELTANMFSWKGNVTPWPLFPELKGFNPYIAASPYSTASSLSSDDELEDDVFMEEEEANESLRTEMKEILDKVDRFFEALVAASPPSSSNSSSSPKIMYFRDVGDLVPTTFCTALINGLVEAVQNQRHLGEQIMIIAGYSPSLFAMDKKPMVNSNVPSHEIQWVSFEIFPNPAMLAAFTHVAIPPPFSSEQAQNLQKMIAHDKNIAIRRINVRTLKAVCASKGAYFKIDNVKELSTLFAHLEGIDSDVWGFERIHRLVINSIGIALSNQKISSNDPVYLDIEHFIQASNILKANQKLRKDFVESATTNNNSTNKCPEKLVSIIGIGDGKINLTNRKNLKKEDLDKYEKKLLNCVVNPENITVGFSDIHVAQSIVQTLQTLITLPLMRPQSFSYGVLSKHFISGVLLFGPPGTGKTMLAKAVAKESGSTVIDIKSSDVYDMYVGEGEKNVRAIFSLARKLSPCVIFLDELDAIFGSRRSDIHNGAHREIINQFMTEWDGLTSRNDGILIMGATNRPFDLDDAILRRMPRRILVDLPNEKDREQILHLHLRDEKLDSLISLNHLAKSTKLFSGSDLKNLCVSAALAAVREDAEFEKARVTNNDHEIDKNSDGLTKNNTEQSLQVRVLKEHHFRMALKQVTPSCSEDMSSLTELRKWDGMYGDGAWNRKKRVKGIGFDDDTVYISYKNHEL</sequence>
<proteinExistence type="predicted"/>
<dbReference type="EMBL" id="BEXD01004267">
    <property type="protein sequence ID" value="GBC09038.1"/>
    <property type="molecule type" value="Genomic_DNA"/>
</dbReference>
<dbReference type="Proteomes" id="UP000247702">
    <property type="component" value="Unassembled WGS sequence"/>
</dbReference>
<gene>
    <name evidence="8" type="ORF">RclHR1_08570005</name>
</gene>
<dbReference type="STRING" id="94130.A0A2Z6S0Z8"/>
<name>A0A2Z6S0Z8_9GLOM</name>
<dbReference type="SMART" id="SM00382">
    <property type="entry name" value="AAA"/>
    <property type="match status" value="1"/>
</dbReference>
<evidence type="ECO:0000256" key="1">
    <source>
        <dbReference type="ARBA" id="ARBA00004572"/>
    </source>
</evidence>
<organism evidence="8 9">
    <name type="scientific">Rhizophagus clarus</name>
    <dbReference type="NCBI Taxonomy" id="94130"/>
    <lineage>
        <taxon>Eukaryota</taxon>
        <taxon>Fungi</taxon>
        <taxon>Fungi incertae sedis</taxon>
        <taxon>Mucoromycota</taxon>
        <taxon>Glomeromycotina</taxon>
        <taxon>Glomeromycetes</taxon>
        <taxon>Glomerales</taxon>
        <taxon>Glomeraceae</taxon>
        <taxon>Rhizophagus</taxon>
    </lineage>
</organism>
<accession>A0A2Z6S0Z8</accession>
<dbReference type="SUPFAM" id="SSF52540">
    <property type="entry name" value="P-loop containing nucleoside triphosphate hydrolases"/>
    <property type="match status" value="1"/>
</dbReference>
<evidence type="ECO:0000256" key="6">
    <source>
        <dbReference type="SAM" id="MobiDB-lite"/>
    </source>
</evidence>
<dbReference type="InterPro" id="IPR003959">
    <property type="entry name" value="ATPase_AAA_core"/>
</dbReference>
<keyword evidence="5" id="KW-0496">Mitochondrion</keyword>